<dbReference type="EMBL" id="BQXS01000213">
    <property type="protein sequence ID" value="GKT28280.1"/>
    <property type="molecule type" value="Genomic_DNA"/>
</dbReference>
<gene>
    <name evidence="2" type="ORF">ADUPG1_000555</name>
</gene>
<feature type="region of interest" description="Disordered" evidence="1">
    <location>
        <begin position="1"/>
        <end position="20"/>
    </location>
</feature>
<keyword evidence="3" id="KW-1185">Reference proteome</keyword>
<reference evidence="2" key="1">
    <citation type="submission" date="2022-03" db="EMBL/GenBank/DDBJ databases">
        <title>Draft genome sequence of Aduncisulcus paluster, a free-living microaerophilic Fornicata.</title>
        <authorList>
            <person name="Yuyama I."/>
            <person name="Kume K."/>
            <person name="Tamura T."/>
            <person name="Inagaki Y."/>
            <person name="Hashimoto T."/>
        </authorList>
    </citation>
    <scope>NUCLEOTIDE SEQUENCE</scope>
    <source>
        <strain evidence="2">NY0171</strain>
    </source>
</reference>
<dbReference type="Proteomes" id="UP001057375">
    <property type="component" value="Unassembled WGS sequence"/>
</dbReference>
<accession>A0ABQ5KAS2</accession>
<comment type="caution">
    <text evidence="2">The sequence shown here is derived from an EMBL/GenBank/DDBJ whole genome shotgun (WGS) entry which is preliminary data.</text>
</comment>
<evidence type="ECO:0000256" key="1">
    <source>
        <dbReference type="SAM" id="MobiDB-lite"/>
    </source>
</evidence>
<name>A0ABQ5KAS2_9EUKA</name>
<feature type="non-terminal residue" evidence="2">
    <location>
        <position position="1"/>
    </location>
</feature>
<proteinExistence type="predicted"/>
<feature type="compositionally biased region" description="Low complexity" evidence="1">
    <location>
        <begin position="1"/>
        <end position="16"/>
    </location>
</feature>
<dbReference type="InterPro" id="IPR011009">
    <property type="entry name" value="Kinase-like_dom_sf"/>
</dbReference>
<protein>
    <submittedName>
        <fullName evidence="2">Uncharacterized protein</fullName>
    </submittedName>
</protein>
<evidence type="ECO:0000313" key="3">
    <source>
        <dbReference type="Proteomes" id="UP001057375"/>
    </source>
</evidence>
<sequence>QDSVSSSTSSQQIVSTDAARKKGKKDERRVVCGTFVFNSYEALVEGLQSQLSDAHSLGMSILSLFMCLPPFVGHPTLRGIDDTMEFVKKLCFLLSNGMTPKLSSSPLFKTLLTIEDGKYEPVHKVLNEVFTGLTLLDVDKRMSVHEARVKVQCIKPFLPTIGEDYECPSIEAIIREQRKKYGGSVGTIEGMRCGVAGVEHEEGWDQSQ</sequence>
<organism evidence="2 3">
    <name type="scientific">Aduncisulcus paluster</name>
    <dbReference type="NCBI Taxonomy" id="2918883"/>
    <lineage>
        <taxon>Eukaryota</taxon>
        <taxon>Metamonada</taxon>
        <taxon>Carpediemonas-like organisms</taxon>
        <taxon>Aduncisulcus</taxon>
    </lineage>
</organism>
<evidence type="ECO:0000313" key="2">
    <source>
        <dbReference type="EMBL" id="GKT28280.1"/>
    </source>
</evidence>
<dbReference type="SUPFAM" id="SSF56112">
    <property type="entry name" value="Protein kinase-like (PK-like)"/>
    <property type="match status" value="1"/>
</dbReference>